<dbReference type="CDD" id="cd11326">
    <property type="entry name" value="AmyAc_Glg_debranch"/>
    <property type="match status" value="1"/>
</dbReference>
<sequence length="1337" mass="144744">MRAQGVFDPAAGQRFNPAKLLVDPLATRLDRPFRLDASLFDARIHGAAEDHVDSAAVAPKAIVEAAPPFRAPRRASVEWRDLVIYEMQVRGFTALCDDVPAGLRGTFAGLGHPASIAHLTRLGITAVELLPAAAWIDERHLPPLGLANSWGYNPIALLAPDPRLAPGGFDEVRAAVEALQGAGIAVLLDVVLNHTGESDELGPTLSLRGLDNSGYYRLQDNDKARYVNDAGCGDVLALERPQALRLALDALRAWACRAGVDGFRYDLATVLARRGDGFDPDHPLLAAIAQDPWLRDLIHIAEPWDMGPGGYQLGAFPSAWGEWNDRARDTFRRFWRGDEGLRGDLASRLAGSADIFAGRNRKLSRSINFITAHDGFTLADLVAYTRKRNEANGEFNRDGTDDNLSWNCGAEGETPDAAVNARRQADARSLLTTLLAARGTPMLGMGDELGRTQKGNNNAYAQDNPLSWIDWSSVDEQLIEFSARLIRLRRATGALSAETPLTGAPVDATGIPDVEWLNADGEPLRIEDWGDRGARTLAAVFYDEGAGDLRAPGRAAVFINGSGVPALWRVPHPRDQHVWCLEIDSSQPARVATELEEDRLIVAARAVVILAERFSPSPARRAEVPDHVLDALASAAGVALDWFDVDGKRHLVPADAKRAILSGLGLPAFSVSDARASLVVLAEERELRPLPVALALIEGRRQAIRLGGRLADLEKPAVLTIELDDGSSRRIVIAPGDGRHLEIAAADGRKANVRDVVLPMLPAGRHRIRSDEAPDSLSHVAVSPETAHLPDILHHEKVFGLTAQLYSLRRDGDQGIGDFTTLKILAGAAAGAGAAMVGINPLHALFPREPDRASPYHPSDRRFLNPLAIDLFDLPDELLPDPVRADLRRAEPEAARLSALGCVDYRAVNALKDAILRRLHSVFRERAGNAPSDRLVEDYRRFVEAGGDRLRRFAIFSAIEDFVGGPLDKFPSALKSPDAPAVAAFAAAHEDAVDRAMFAQWLADRQFAAAAQSARFAGLALTFFRDLAVGCAPDGAEAWAQAHLLMRGLSIGAPPDPLGPNGQVWNLPPANPRMLLRDGFDSFGALIRANMTYAGVLRIDHVLGLKRLFLVPDGAEGKDGAYLSYPFENLLGQVALESTRAQTAVVGEDLGTVPEGLRDQLARANILSYRVMRFEREGKSYIPPDRYPHLAAACVATHDLPPLAGWWAGVDLAESNDLGLLSEPLAAQASRRVEKTELLEALADVAPPGNIADPDAPLSVPAACAVHDYIARSNALIALVQVDDLAFETRPVNLPGTDRERPNWRRKLMAPLKTLLSSERALAILEVVRNARRGRND</sequence>
<dbReference type="NCBIfam" id="TIGR00217">
    <property type="entry name" value="malQ"/>
    <property type="match status" value="1"/>
</dbReference>
<dbReference type="InterPro" id="IPR017853">
    <property type="entry name" value="GH"/>
</dbReference>
<accession>A0A1I3XF76</accession>
<keyword evidence="13" id="KW-1185">Reference proteome</keyword>
<name>A0A1I3XF76_9HYPH</name>
<dbReference type="Pfam" id="PF02446">
    <property type="entry name" value="Glyco_hydro_77"/>
    <property type="match status" value="1"/>
</dbReference>
<dbReference type="NCBIfam" id="TIGR02100">
    <property type="entry name" value="glgX_debranch"/>
    <property type="match status" value="1"/>
</dbReference>
<protein>
    <recommendedName>
        <fullName evidence="4 10">4-alpha-glucanotransferase</fullName>
        <ecNumber evidence="3 10">2.4.1.25</ecNumber>
    </recommendedName>
    <alternativeName>
        <fullName evidence="8 10">Amylomaltase</fullName>
    </alternativeName>
    <alternativeName>
        <fullName evidence="9 10">Disproportionating enzyme</fullName>
    </alternativeName>
</protein>
<dbReference type="InterPro" id="IPR011837">
    <property type="entry name" value="Glycogen_debranch_GlgX"/>
</dbReference>
<evidence type="ECO:0000313" key="13">
    <source>
        <dbReference type="Proteomes" id="UP000198755"/>
    </source>
</evidence>
<comment type="similarity">
    <text evidence="2 10">Belongs to the disproportionating enzyme family.</text>
</comment>
<gene>
    <name evidence="12" type="ORF">SAMN05444581_10376</name>
</gene>
<evidence type="ECO:0000256" key="10">
    <source>
        <dbReference type="RuleBase" id="RU361207"/>
    </source>
</evidence>
<dbReference type="InterPro" id="IPR013780">
    <property type="entry name" value="Glyco_hydro_b"/>
</dbReference>
<dbReference type="InterPro" id="IPR003385">
    <property type="entry name" value="Glyco_hydro_77"/>
</dbReference>
<evidence type="ECO:0000256" key="9">
    <source>
        <dbReference type="ARBA" id="ARBA00031501"/>
    </source>
</evidence>
<dbReference type="Gene3D" id="3.20.20.80">
    <property type="entry name" value="Glycosidases"/>
    <property type="match status" value="2"/>
</dbReference>
<dbReference type="Proteomes" id="UP000198755">
    <property type="component" value="Unassembled WGS sequence"/>
</dbReference>
<evidence type="ECO:0000313" key="12">
    <source>
        <dbReference type="EMBL" id="SFK18019.1"/>
    </source>
</evidence>
<dbReference type="InterPro" id="IPR013783">
    <property type="entry name" value="Ig-like_fold"/>
</dbReference>
<dbReference type="Gene3D" id="2.60.40.10">
    <property type="entry name" value="Immunoglobulins"/>
    <property type="match status" value="1"/>
</dbReference>
<dbReference type="SUPFAM" id="SSF51011">
    <property type="entry name" value="Glycosyl hydrolase domain"/>
    <property type="match status" value="1"/>
</dbReference>
<dbReference type="PANTHER" id="PTHR43002">
    <property type="entry name" value="GLYCOGEN DEBRANCHING ENZYME"/>
    <property type="match status" value="1"/>
</dbReference>
<evidence type="ECO:0000256" key="4">
    <source>
        <dbReference type="ARBA" id="ARBA00020295"/>
    </source>
</evidence>
<keyword evidence="7 10" id="KW-0119">Carbohydrate metabolism</keyword>
<dbReference type="GO" id="GO:0005980">
    <property type="term" value="P:glycogen catabolic process"/>
    <property type="evidence" value="ECO:0007669"/>
    <property type="project" value="InterPro"/>
</dbReference>
<proteinExistence type="inferred from homology"/>
<organism evidence="12 13">
    <name type="scientific">Methylocapsa palsarum</name>
    <dbReference type="NCBI Taxonomy" id="1612308"/>
    <lineage>
        <taxon>Bacteria</taxon>
        <taxon>Pseudomonadati</taxon>
        <taxon>Pseudomonadota</taxon>
        <taxon>Alphaproteobacteria</taxon>
        <taxon>Hyphomicrobiales</taxon>
        <taxon>Beijerinckiaceae</taxon>
        <taxon>Methylocapsa</taxon>
    </lineage>
</organism>
<dbReference type="EC" id="2.4.1.25" evidence="3 10"/>
<evidence type="ECO:0000256" key="7">
    <source>
        <dbReference type="ARBA" id="ARBA00023277"/>
    </source>
</evidence>
<dbReference type="EMBL" id="FOSN01000003">
    <property type="protein sequence ID" value="SFK18019.1"/>
    <property type="molecule type" value="Genomic_DNA"/>
</dbReference>
<evidence type="ECO:0000256" key="5">
    <source>
        <dbReference type="ARBA" id="ARBA00022676"/>
    </source>
</evidence>
<evidence type="ECO:0000259" key="11">
    <source>
        <dbReference type="SMART" id="SM00642"/>
    </source>
</evidence>
<dbReference type="STRING" id="1612308.SAMN05444581_10376"/>
<dbReference type="SUPFAM" id="SSF51445">
    <property type="entry name" value="(Trans)glycosidases"/>
    <property type="match status" value="2"/>
</dbReference>
<evidence type="ECO:0000256" key="8">
    <source>
        <dbReference type="ARBA" id="ARBA00031423"/>
    </source>
</evidence>
<reference evidence="12 13" key="1">
    <citation type="submission" date="2016-10" db="EMBL/GenBank/DDBJ databases">
        <authorList>
            <person name="de Groot N.N."/>
        </authorList>
    </citation>
    <scope>NUCLEOTIDE SEQUENCE [LARGE SCALE GENOMIC DNA]</scope>
    <source>
        <strain evidence="12 13">NE2</strain>
    </source>
</reference>
<dbReference type="SMART" id="SM00642">
    <property type="entry name" value="Aamy"/>
    <property type="match status" value="1"/>
</dbReference>
<dbReference type="InterPro" id="IPR006047">
    <property type="entry name" value="GH13_cat_dom"/>
</dbReference>
<evidence type="ECO:0000256" key="6">
    <source>
        <dbReference type="ARBA" id="ARBA00022679"/>
    </source>
</evidence>
<evidence type="ECO:0000256" key="2">
    <source>
        <dbReference type="ARBA" id="ARBA00005684"/>
    </source>
</evidence>
<keyword evidence="5 10" id="KW-0328">Glycosyltransferase</keyword>
<keyword evidence="6 10" id="KW-0808">Transferase</keyword>
<feature type="domain" description="Glycosyl hydrolase family 13 catalytic" evidence="11">
    <location>
        <begin position="86"/>
        <end position="489"/>
    </location>
</feature>
<evidence type="ECO:0000256" key="3">
    <source>
        <dbReference type="ARBA" id="ARBA00012560"/>
    </source>
</evidence>
<dbReference type="GO" id="GO:0004135">
    <property type="term" value="F:amylo-alpha-1,6-glucosidase activity"/>
    <property type="evidence" value="ECO:0007669"/>
    <property type="project" value="InterPro"/>
</dbReference>
<evidence type="ECO:0000256" key="1">
    <source>
        <dbReference type="ARBA" id="ARBA00000439"/>
    </source>
</evidence>
<comment type="catalytic activity">
    <reaction evidence="1 10">
        <text>Transfers a segment of a (1-&gt;4)-alpha-D-glucan to a new position in an acceptor, which may be glucose or a (1-&gt;4)-alpha-D-glucan.</text>
        <dbReference type="EC" id="2.4.1.25"/>
    </reaction>
</comment>
<dbReference type="Gene3D" id="2.60.40.1180">
    <property type="entry name" value="Golgi alpha-mannosidase II"/>
    <property type="match status" value="1"/>
</dbReference>
<dbReference type="GO" id="GO:0004134">
    <property type="term" value="F:4-alpha-glucanotransferase activity"/>
    <property type="evidence" value="ECO:0007669"/>
    <property type="project" value="UniProtKB-EC"/>
</dbReference>